<dbReference type="Pfam" id="PF04591">
    <property type="entry name" value="DUF596"/>
    <property type="match status" value="1"/>
</dbReference>
<reference evidence="1 2" key="1">
    <citation type="submission" date="2019-07" db="EMBL/GenBank/DDBJ databases">
        <authorList>
            <person name="Brisse S."/>
            <person name="Rodrigues C."/>
            <person name="Thorpe H."/>
        </authorList>
    </citation>
    <scope>NUCLEOTIDE SEQUENCE [LARGE SCALE GENOMIC DNA]</scope>
    <source>
        <strain evidence="1">SB6408</strain>
    </source>
</reference>
<gene>
    <name evidence="1" type="ORF">SB6408_05304</name>
</gene>
<dbReference type="InterPro" id="IPR007670">
    <property type="entry name" value="DUF596"/>
</dbReference>
<sequence>MHYLTEEQYQDRKELLRGASTTMLWKNIDPESVDGTYKLTYQEEKALYIWFIWRLLEDGEIKLARHGKFLPGGIDKQIEVFEMAFPKTEDDMNCDAFEGFWFLSENCPAGIVWIHENGYEDWT</sequence>
<evidence type="ECO:0000313" key="2">
    <source>
        <dbReference type="Proteomes" id="UP000318370"/>
    </source>
</evidence>
<dbReference type="Gene3D" id="1.10.3510.10">
    <property type="entry name" value="NMB0513-like"/>
    <property type="match status" value="1"/>
</dbReference>
<organism evidence="1 2">
    <name type="scientific">Klebsiella spallanzanii</name>
    <dbReference type="NCBI Taxonomy" id="2587528"/>
    <lineage>
        <taxon>Bacteria</taxon>
        <taxon>Pseudomonadati</taxon>
        <taxon>Pseudomonadota</taxon>
        <taxon>Gammaproteobacteria</taxon>
        <taxon>Enterobacterales</taxon>
        <taxon>Enterobacteriaceae</taxon>
        <taxon>Klebsiella/Raoultella group</taxon>
        <taxon>Klebsiella</taxon>
    </lineage>
</organism>
<protein>
    <recommendedName>
        <fullName evidence="3">DUF596 domain-containing protein</fullName>
    </recommendedName>
</protein>
<proteinExistence type="predicted"/>
<name>A0A564L5C4_9ENTR</name>
<accession>A0A564L5C4</accession>
<dbReference type="EMBL" id="CABGHF010000016">
    <property type="protein sequence ID" value="VUS76820.1"/>
    <property type="molecule type" value="Genomic_DNA"/>
</dbReference>
<dbReference type="AlphaFoldDB" id="A0A564L5C4"/>
<dbReference type="Proteomes" id="UP000318370">
    <property type="component" value="Unassembled WGS sequence"/>
</dbReference>
<evidence type="ECO:0000313" key="1">
    <source>
        <dbReference type="EMBL" id="VUS76820.1"/>
    </source>
</evidence>
<dbReference type="SUPFAM" id="SSF160472">
    <property type="entry name" value="NMB0513-like"/>
    <property type="match status" value="1"/>
</dbReference>
<evidence type="ECO:0008006" key="3">
    <source>
        <dbReference type="Google" id="ProtNLM"/>
    </source>
</evidence>
<dbReference type="InterPro" id="IPR023138">
    <property type="entry name" value="NMB0513-like_sf"/>
</dbReference>